<sequence length="253" mass="26644">MFDLTGKVALVTGASSGIGRSIAQTLSHQGAKVAVAARRMEKLDELVSQLKADGKEALALKMDVTSKNDISTGIAQTVATFGRLDILVNNAGVAEFAAFLDMTEEQWDKTLDTNLKGYFLVAQAAAREMAKNKWGRIVNIASVAMGGVGIGFPMIAHYCASKGGVVAFTEALADELAPMGILVNCIAPGLIESEMTQSMISDPQQMQTFLPKIPLKRVGKPEEIAAAAVFLSSDEASYTTGATLVIDGGWLAS</sequence>
<dbReference type="PRINTS" id="PR00081">
    <property type="entry name" value="GDHRDH"/>
</dbReference>
<evidence type="ECO:0000313" key="4">
    <source>
        <dbReference type="Proteomes" id="UP000177383"/>
    </source>
</evidence>
<dbReference type="PANTHER" id="PTHR42879:SF2">
    <property type="entry name" value="3-OXOACYL-[ACYL-CARRIER-PROTEIN] REDUCTASE FABG"/>
    <property type="match status" value="1"/>
</dbReference>
<evidence type="ECO:0000313" key="3">
    <source>
        <dbReference type="EMBL" id="OGG13510.1"/>
    </source>
</evidence>
<dbReference type="FunFam" id="3.40.50.720:FF:000084">
    <property type="entry name" value="Short-chain dehydrogenase reductase"/>
    <property type="match status" value="1"/>
</dbReference>
<dbReference type="PANTHER" id="PTHR42879">
    <property type="entry name" value="3-OXOACYL-(ACYL-CARRIER-PROTEIN) REDUCTASE"/>
    <property type="match status" value="1"/>
</dbReference>
<comment type="caution">
    <text evidence="3">The sequence shown here is derived from an EMBL/GenBank/DDBJ whole genome shotgun (WGS) entry which is preliminary data.</text>
</comment>
<dbReference type="SMART" id="SM00822">
    <property type="entry name" value="PKS_KR"/>
    <property type="match status" value="1"/>
</dbReference>
<dbReference type="NCBIfam" id="NF005559">
    <property type="entry name" value="PRK07231.1"/>
    <property type="match status" value="1"/>
</dbReference>
<name>A0A1F5ZM13_9BACT</name>
<dbReference type="Proteomes" id="UP000177383">
    <property type="component" value="Unassembled WGS sequence"/>
</dbReference>
<dbReference type="SUPFAM" id="SSF51735">
    <property type="entry name" value="NAD(P)-binding Rossmann-fold domains"/>
    <property type="match status" value="1"/>
</dbReference>
<organism evidence="3 4">
    <name type="scientific">Candidatus Gottesmanbacteria bacterium RIFCSPHIGHO2_01_FULL_39_10</name>
    <dbReference type="NCBI Taxonomy" id="1798375"/>
    <lineage>
        <taxon>Bacteria</taxon>
        <taxon>Candidatus Gottesmaniibacteriota</taxon>
    </lineage>
</organism>
<gene>
    <name evidence="3" type="ORF">A2773_03230</name>
</gene>
<accession>A0A1F5ZM13</accession>
<protein>
    <recommendedName>
        <fullName evidence="2">Ketoreductase domain-containing protein</fullName>
    </recommendedName>
</protein>
<reference evidence="3 4" key="1">
    <citation type="journal article" date="2016" name="Nat. Commun.">
        <title>Thousands of microbial genomes shed light on interconnected biogeochemical processes in an aquifer system.</title>
        <authorList>
            <person name="Anantharaman K."/>
            <person name="Brown C.T."/>
            <person name="Hug L.A."/>
            <person name="Sharon I."/>
            <person name="Castelle C.J."/>
            <person name="Probst A.J."/>
            <person name="Thomas B.C."/>
            <person name="Singh A."/>
            <person name="Wilkins M.J."/>
            <person name="Karaoz U."/>
            <person name="Brodie E.L."/>
            <person name="Williams K.H."/>
            <person name="Hubbard S.S."/>
            <person name="Banfield J.F."/>
        </authorList>
    </citation>
    <scope>NUCLEOTIDE SEQUENCE [LARGE SCALE GENOMIC DNA]</scope>
</reference>
<dbReference type="InterPro" id="IPR057326">
    <property type="entry name" value="KR_dom"/>
</dbReference>
<dbReference type="InterPro" id="IPR002347">
    <property type="entry name" value="SDR_fam"/>
</dbReference>
<comment type="similarity">
    <text evidence="1">Belongs to the short-chain dehydrogenases/reductases (SDR) family.</text>
</comment>
<dbReference type="NCBIfam" id="NF009466">
    <property type="entry name" value="PRK12826.1-2"/>
    <property type="match status" value="1"/>
</dbReference>
<dbReference type="InterPro" id="IPR050259">
    <property type="entry name" value="SDR"/>
</dbReference>
<dbReference type="PRINTS" id="PR00080">
    <property type="entry name" value="SDRFAMILY"/>
</dbReference>
<dbReference type="Pfam" id="PF13561">
    <property type="entry name" value="adh_short_C2"/>
    <property type="match status" value="1"/>
</dbReference>
<dbReference type="AlphaFoldDB" id="A0A1F5ZM13"/>
<evidence type="ECO:0000259" key="2">
    <source>
        <dbReference type="SMART" id="SM00822"/>
    </source>
</evidence>
<feature type="domain" description="Ketoreductase" evidence="2">
    <location>
        <begin position="7"/>
        <end position="189"/>
    </location>
</feature>
<dbReference type="Gene3D" id="3.40.50.720">
    <property type="entry name" value="NAD(P)-binding Rossmann-like Domain"/>
    <property type="match status" value="1"/>
</dbReference>
<proteinExistence type="inferred from homology"/>
<dbReference type="InterPro" id="IPR036291">
    <property type="entry name" value="NAD(P)-bd_dom_sf"/>
</dbReference>
<evidence type="ECO:0000256" key="1">
    <source>
        <dbReference type="ARBA" id="ARBA00006484"/>
    </source>
</evidence>
<dbReference type="STRING" id="1798375.A2773_03230"/>
<dbReference type="EMBL" id="MFJE01000051">
    <property type="protein sequence ID" value="OGG13510.1"/>
    <property type="molecule type" value="Genomic_DNA"/>
</dbReference>